<accession>A0A078S3X6</accession>
<evidence type="ECO:0008006" key="5">
    <source>
        <dbReference type="Google" id="ProtNLM"/>
    </source>
</evidence>
<sequence length="357" mass="41621">MNYRFTLEPYKGVSTRHTCPNCHRKSCFAKYIDTEKQISFPDYVGRCNHEQKCGYNYTPKMYFDENPMAKERLSEEFAPMSKPRISLPPAPSFIEPEIMRQSLKLYHTNKLFQFLSFHFGQEATEELMLRYHVGTSKHWPGATVFWQVDISGRVRTGKVMLYNPENGRRIKKPHNYITWVHSLLKKENFNLRQCLFGEHLLSSDQQRPVALVESEKSALISSFYLPQYLWIASGGKNGAFNRDAMSVLRNRRVLLFPDLGATDYWNSKMEMIRSLGIEVSLFDFMERNATKEERDAGYDIADFLLREETKDAIFNRLITLNPALKTLVETFDLQLVNVEKAPLSATVQHTRKGLFKR</sequence>
<reference evidence="3 4" key="1">
    <citation type="submission" date="2014-04" db="EMBL/GenBank/DDBJ databases">
        <authorList>
            <person name="Sears C."/>
            <person name="Carroll K."/>
            <person name="Sack B.R."/>
            <person name="Qadri F."/>
            <person name="Myers L.L."/>
            <person name="Chung G.-T."/>
            <person name="Escheverria P."/>
            <person name="Fraser C.M."/>
            <person name="Sadzewicz L."/>
            <person name="Shefchek K.A."/>
            <person name="Tallon L."/>
            <person name="Das S.P."/>
            <person name="Daugherty S."/>
            <person name="Mongodin E.F."/>
        </authorList>
    </citation>
    <scope>NUCLEOTIDE SEQUENCE [LARGE SCALE GENOMIC DNA]</scope>
    <source>
        <strain evidence="3 4">3978 T3 ii</strain>
    </source>
</reference>
<feature type="domain" description="DUF6371" evidence="1">
    <location>
        <begin position="109"/>
        <end position="259"/>
    </location>
</feature>
<name>A0A078S3X6_BACUN</name>
<dbReference type="InterPro" id="IPR045951">
    <property type="entry name" value="DUF6371"/>
</dbReference>
<dbReference type="Proteomes" id="UP000028013">
    <property type="component" value="Unassembled WGS sequence"/>
</dbReference>
<evidence type="ECO:0000259" key="2">
    <source>
        <dbReference type="Pfam" id="PF21957"/>
    </source>
</evidence>
<evidence type="ECO:0000259" key="1">
    <source>
        <dbReference type="Pfam" id="PF19898"/>
    </source>
</evidence>
<dbReference type="Pfam" id="PF21957">
    <property type="entry name" value="Zn_ribbon_16"/>
    <property type="match status" value="1"/>
</dbReference>
<dbReference type="AlphaFoldDB" id="A0A078S3X6"/>
<feature type="domain" description="Zinc beta-ribbon finger putative" evidence="2">
    <location>
        <begin position="3"/>
        <end position="67"/>
    </location>
</feature>
<dbReference type="EMBL" id="JNHN01000168">
    <property type="protein sequence ID" value="KDS51563.1"/>
    <property type="molecule type" value="Genomic_DNA"/>
</dbReference>
<evidence type="ECO:0000313" key="3">
    <source>
        <dbReference type="EMBL" id="KDS51563.1"/>
    </source>
</evidence>
<comment type="caution">
    <text evidence="3">The sequence shown here is derived from an EMBL/GenBank/DDBJ whole genome shotgun (WGS) entry which is preliminary data.</text>
</comment>
<proteinExistence type="predicted"/>
<dbReference type="Pfam" id="PF19898">
    <property type="entry name" value="DUF6371"/>
    <property type="match status" value="1"/>
</dbReference>
<dbReference type="RefSeq" id="WP_035449439.1">
    <property type="nucleotide sequence ID" value="NZ_JNHN01000168.1"/>
</dbReference>
<dbReference type="NCBIfam" id="NF040506">
    <property type="entry name" value="PG0870_Nterm"/>
    <property type="match status" value="1"/>
</dbReference>
<dbReference type="InterPro" id="IPR047731">
    <property type="entry name" value="Zinc_ribbon_put"/>
</dbReference>
<organism evidence="3 4">
    <name type="scientific">Bacteroides uniformis str. 3978 T3 ii</name>
    <dbReference type="NCBI Taxonomy" id="1339349"/>
    <lineage>
        <taxon>Bacteria</taxon>
        <taxon>Pseudomonadati</taxon>
        <taxon>Bacteroidota</taxon>
        <taxon>Bacteroidia</taxon>
        <taxon>Bacteroidales</taxon>
        <taxon>Bacteroidaceae</taxon>
        <taxon>Bacteroides</taxon>
    </lineage>
</organism>
<evidence type="ECO:0000313" key="4">
    <source>
        <dbReference type="Proteomes" id="UP000028013"/>
    </source>
</evidence>
<gene>
    <name evidence="3" type="ORF">M094_0398</name>
</gene>
<protein>
    <recommendedName>
        <fullName evidence="5">Toprim domain-containing protein</fullName>
    </recommendedName>
</protein>
<dbReference type="PATRIC" id="fig|1339349.3.peg.1654"/>